<dbReference type="AlphaFoldDB" id="A0AAJ7C0C7"/>
<accession>A0AAJ7C0C7</accession>
<dbReference type="Proteomes" id="UP000694920">
    <property type="component" value="Unplaced"/>
</dbReference>
<dbReference type="GO" id="GO:0016012">
    <property type="term" value="C:sarcoglycan complex"/>
    <property type="evidence" value="ECO:0007669"/>
    <property type="project" value="InterPro"/>
</dbReference>
<evidence type="ECO:0000256" key="10">
    <source>
        <dbReference type="ARBA" id="ARBA00022989"/>
    </source>
</evidence>
<evidence type="ECO:0000256" key="15">
    <source>
        <dbReference type="ARBA" id="ARBA00026041"/>
    </source>
</evidence>
<dbReference type="InterPro" id="IPR027659">
    <property type="entry name" value="Sgcb"/>
</dbReference>
<reference evidence="19" key="1">
    <citation type="submission" date="2025-08" db="UniProtKB">
        <authorList>
            <consortium name="RefSeq"/>
        </authorList>
    </citation>
    <scope>IDENTIFICATION</scope>
</reference>
<keyword evidence="9" id="KW-0735">Signal-anchor</keyword>
<evidence type="ECO:0000256" key="12">
    <source>
        <dbReference type="ARBA" id="ARBA00023157"/>
    </source>
</evidence>
<dbReference type="PANTHER" id="PTHR21142">
    <property type="entry name" value="SARCOGLYCANS"/>
    <property type="match status" value="1"/>
</dbReference>
<dbReference type="GO" id="GO:0005856">
    <property type="term" value="C:cytoskeleton"/>
    <property type="evidence" value="ECO:0007669"/>
    <property type="project" value="UniProtKB-SubCell"/>
</dbReference>
<keyword evidence="6" id="KW-1003">Cell membrane</keyword>
<comment type="subunit">
    <text evidence="15">Cross-link to form 2 major subcomplexes: one consisting of SGCB, SGCD and SGCG and the other consisting of SGCB and SGCD. The association between SGCB and SGCG is particularly strong while SGCA is loosely associated with the other sarcoglycans.</text>
</comment>
<dbReference type="Pfam" id="PF04790">
    <property type="entry name" value="Sarcoglycan_1"/>
    <property type="match status" value="1"/>
</dbReference>
<keyword evidence="7" id="KW-0963">Cytoplasm</keyword>
<name>A0AAJ7C0C7_CEPCN</name>
<feature type="region of interest" description="Disordered" evidence="16">
    <location>
        <begin position="1"/>
        <end position="23"/>
    </location>
</feature>
<evidence type="ECO:0000256" key="9">
    <source>
        <dbReference type="ARBA" id="ARBA00022968"/>
    </source>
</evidence>
<comment type="subcellular location">
    <subcellularLocation>
        <location evidence="3">Cell membrane</location>
        <location evidence="3">Sarcolemma</location>
        <topology evidence="3">Single-pass type II membrane protein</topology>
    </subcellularLocation>
    <subcellularLocation>
        <location evidence="2">Cytoplasm</location>
        <location evidence="2">Cytoskeleton</location>
    </subcellularLocation>
</comment>
<comment type="similarity">
    <text evidence="4">Belongs to the sarcoglycan beta/delta/gamma/zeta family.</text>
</comment>
<keyword evidence="18" id="KW-1185">Reference proteome</keyword>
<keyword evidence="12" id="KW-1015">Disulfide bond</keyword>
<keyword evidence="14" id="KW-0206">Cytoskeleton</keyword>
<comment type="function">
    <text evidence="1">Component of the sarcoglycan complex, a subcomplex of the dystrophin-glycoprotein complex which forms a link between the F-actin cytoskeleton and the extracellular matrix.</text>
</comment>
<dbReference type="RefSeq" id="XP_015598888.1">
    <property type="nucleotide sequence ID" value="XM_015743402.2"/>
</dbReference>
<feature type="transmembrane region" description="Helical" evidence="17">
    <location>
        <begin position="69"/>
        <end position="96"/>
    </location>
</feature>
<evidence type="ECO:0000256" key="17">
    <source>
        <dbReference type="SAM" id="Phobius"/>
    </source>
</evidence>
<evidence type="ECO:0000313" key="18">
    <source>
        <dbReference type="Proteomes" id="UP000694920"/>
    </source>
</evidence>
<sequence length="335" mass="36844">MSGFVNTCSTASPSMSKADDNLSNSDRPLIKQSFYQNNNIVRTEKRGILKNNSNMSRDDNIIESNRKRYCLWMLTFVLAAMGFCNLLLSITIIAVLRVSQGMEAMEVIPDENLIKFYGRTDLDKVCLQAGVCQGYGDEPMELSGDDAGVQINLKNRRDKLISSIKVLANGTTISQVESFEIKDPQTGSSYFSTDFPNFGLPSGVRKIDIDIAVTHRITSPINESLTIKSDGQISMSGGEGNRMEGKEIVWTADKDIFLKSLNGNIILSAKEGISIDIKSIPIVSSSILKRVESGQYKVCVCMPQGKLFRVPVPPGINIHVNCARVSMTPENNPCI</sequence>
<keyword evidence="10 17" id="KW-1133">Transmembrane helix</keyword>
<dbReference type="GeneID" id="107269503"/>
<evidence type="ECO:0000256" key="14">
    <source>
        <dbReference type="ARBA" id="ARBA00023212"/>
    </source>
</evidence>
<evidence type="ECO:0000256" key="2">
    <source>
        <dbReference type="ARBA" id="ARBA00004245"/>
    </source>
</evidence>
<dbReference type="GO" id="GO:0042383">
    <property type="term" value="C:sarcolemma"/>
    <property type="evidence" value="ECO:0007669"/>
    <property type="project" value="UniProtKB-SubCell"/>
</dbReference>
<dbReference type="PANTHER" id="PTHR21142:SF2">
    <property type="entry name" value="BETA-SARCOGLYCAN"/>
    <property type="match status" value="1"/>
</dbReference>
<protein>
    <recommendedName>
        <fullName evidence="5">Beta-sarcoglycan</fullName>
    </recommendedName>
</protein>
<keyword evidence="8 17" id="KW-0812">Transmembrane</keyword>
<dbReference type="GO" id="GO:0007517">
    <property type="term" value="P:muscle organ development"/>
    <property type="evidence" value="ECO:0007669"/>
    <property type="project" value="InterPro"/>
</dbReference>
<keyword evidence="11 17" id="KW-0472">Membrane</keyword>
<dbReference type="InterPro" id="IPR006875">
    <property type="entry name" value="Sarcoglycan"/>
</dbReference>
<evidence type="ECO:0000256" key="5">
    <source>
        <dbReference type="ARBA" id="ARBA00015329"/>
    </source>
</evidence>
<dbReference type="CTD" id="41525"/>
<evidence type="ECO:0000256" key="13">
    <source>
        <dbReference type="ARBA" id="ARBA00023180"/>
    </source>
</evidence>
<evidence type="ECO:0000256" key="6">
    <source>
        <dbReference type="ARBA" id="ARBA00022475"/>
    </source>
</evidence>
<organism evidence="18 19">
    <name type="scientific">Cephus cinctus</name>
    <name type="common">Wheat stem sawfly</name>
    <dbReference type="NCBI Taxonomy" id="211228"/>
    <lineage>
        <taxon>Eukaryota</taxon>
        <taxon>Metazoa</taxon>
        <taxon>Ecdysozoa</taxon>
        <taxon>Arthropoda</taxon>
        <taxon>Hexapoda</taxon>
        <taxon>Insecta</taxon>
        <taxon>Pterygota</taxon>
        <taxon>Neoptera</taxon>
        <taxon>Endopterygota</taxon>
        <taxon>Hymenoptera</taxon>
        <taxon>Cephoidea</taxon>
        <taxon>Cephidae</taxon>
        <taxon>Cephus</taxon>
    </lineage>
</organism>
<evidence type="ECO:0000256" key="16">
    <source>
        <dbReference type="SAM" id="MobiDB-lite"/>
    </source>
</evidence>
<evidence type="ECO:0000256" key="11">
    <source>
        <dbReference type="ARBA" id="ARBA00023136"/>
    </source>
</evidence>
<evidence type="ECO:0000256" key="1">
    <source>
        <dbReference type="ARBA" id="ARBA00002860"/>
    </source>
</evidence>
<evidence type="ECO:0000313" key="19">
    <source>
        <dbReference type="RefSeq" id="XP_015598888.1"/>
    </source>
</evidence>
<proteinExistence type="inferred from homology"/>
<gene>
    <name evidence="19" type="primary">LOC107269503</name>
</gene>
<evidence type="ECO:0000256" key="8">
    <source>
        <dbReference type="ARBA" id="ARBA00022692"/>
    </source>
</evidence>
<evidence type="ECO:0000256" key="7">
    <source>
        <dbReference type="ARBA" id="ARBA00022490"/>
    </source>
</evidence>
<evidence type="ECO:0000256" key="3">
    <source>
        <dbReference type="ARBA" id="ARBA00004274"/>
    </source>
</evidence>
<evidence type="ECO:0000256" key="4">
    <source>
        <dbReference type="ARBA" id="ARBA00007574"/>
    </source>
</evidence>
<keyword evidence="13" id="KW-0325">Glycoprotein</keyword>
<dbReference type="KEGG" id="ccin:107269503"/>